<evidence type="ECO:0000256" key="1">
    <source>
        <dbReference type="SAM" id="Coils"/>
    </source>
</evidence>
<name>A0ABY9TVV2_9GAMM</name>
<evidence type="ECO:0000256" key="2">
    <source>
        <dbReference type="SAM" id="Phobius"/>
    </source>
</evidence>
<dbReference type="RefSeq" id="WP_348391988.1">
    <property type="nucleotide sequence ID" value="NZ_CP134145.1"/>
</dbReference>
<keyword evidence="2" id="KW-0472">Membrane</keyword>
<keyword evidence="2" id="KW-0812">Transmembrane</keyword>
<protein>
    <submittedName>
        <fullName evidence="3">Uncharacterized protein</fullName>
    </submittedName>
</protein>
<keyword evidence="1" id="KW-0175">Coiled coil</keyword>
<evidence type="ECO:0000313" key="3">
    <source>
        <dbReference type="EMBL" id="WNC72873.1"/>
    </source>
</evidence>
<proteinExistence type="predicted"/>
<reference evidence="4" key="1">
    <citation type="submission" date="2023-09" db="EMBL/GenBank/DDBJ databases">
        <authorList>
            <person name="Li S."/>
            <person name="Li X."/>
            <person name="Zhang C."/>
            <person name="Zhao Z."/>
        </authorList>
    </citation>
    <scope>NUCLEOTIDE SEQUENCE [LARGE SCALE GENOMIC DNA]</scope>
    <source>
        <strain evidence="4">SQ149</strain>
    </source>
</reference>
<dbReference type="EMBL" id="CP134145">
    <property type="protein sequence ID" value="WNC72873.1"/>
    <property type="molecule type" value="Genomic_DNA"/>
</dbReference>
<keyword evidence="2" id="KW-1133">Transmembrane helix</keyword>
<dbReference type="Proteomes" id="UP001258994">
    <property type="component" value="Chromosome"/>
</dbReference>
<keyword evidence="4" id="KW-1185">Reference proteome</keyword>
<organism evidence="3 4">
    <name type="scientific">Thalassotalea psychrophila</name>
    <dbReference type="NCBI Taxonomy" id="3065647"/>
    <lineage>
        <taxon>Bacteria</taxon>
        <taxon>Pseudomonadati</taxon>
        <taxon>Pseudomonadota</taxon>
        <taxon>Gammaproteobacteria</taxon>
        <taxon>Alteromonadales</taxon>
        <taxon>Colwelliaceae</taxon>
        <taxon>Thalassotalea</taxon>
    </lineage>
</organism>
<dbReference type="Pfam" id="PF20567">
    <property type="entry name" value="DUF6776"/>
    <property type="match status" value="1"/>
</dbReference>
<dbReference type="InterPro" id="IPR046703">
    <property type="entry name" value="DUF6776"/>
</dbReference>
<sequence length="241" mass="27949">MNWLKKITILDLHQRYGAFKLLITTGLVLFVVIVLAYKAGNFYQKHQNRLIAEQTERLDKLYQKNEQVQSELNTLQVELEIERLANQKAQQALRSIEDDHFSLKKELAFYEKIMAPEKQANGIIIDEVEITPSASDNHYRIRVVLVQQQKSKRYAKGRVDITFAGSLVNRPATINITKMTELDKNSLAFSFQYFQVIEAEFTLPKDFVPEKIDVSAILPAGKWQKYHRLDESYPWKTAKTG</sequence>
<gene>
    <name evidence="3" type="ORF">RGQ13_02540</name>
</gene>
<evidence type="ECO:0000313" key="4">
    <source>
        <dbReference type="Proteomes" id="UP001258994"/>
    </source>
</evidence>
<accession>A0ABY9TVV2</accession>
<feature type="transmembrane region" description="Helical" evidence="2">
    <location>
        <begin position="21"/>
        <end position="40"/>
    </location>
</feature>
<feature type="coiled-coil region" evidence="1">
    <location>
        <begin position="51"/>
        <end position="106"/>
    </location>
</feature>